<dbReference type="SUPFAM" id="SSF53092">
    <property type="entry name" value="Creatinase/prolidase N-terminal domain"/>
    <property type="match status" value="1"/>
</dbReference>
<organism evidence="6 7">
    <name type="scientific">Candidatus Roizmanbacteria bacterium RIFCSPHIGHO2_01_FULL_39_12c</name>
    <dbReference type="NCBI Taxonomy" id="1802031"/>
    <lineage>
        <taxon>Bacteria</taxon>
        <taxon>Candidatus Roizmaniibacteriota</taxon>
    </lineage>
</organism>
<dbReference type="PANTHER" id="PTHR46112">
    <property type="entry name" value="AMINOPEPTIDASE"/>
    <property type="match status" value="1"/>
</dbReference>
<evidence type="ECO:0000259" key="5">
    <source>
        <dbReference type="Pfam" id="PF01321"/>
    </source>
</evidence>
<dbReference type="InterPro" id="IPR000994">
    <property type="entry name" value="Pept_M24"/>
</dbReference>
<evidence type="ECO:0000313" key="7">
    <source>
        <dbReference type="Proteomes" id="UP000177208"/>
    </source>
</evidence>
<dbReference type="Proteomes" id="UP000177208">
    <property type="component" value="Unassembled WGS sequence"/>
</dbReference>
<dbReference type="Gene3D" id="3.90.230.10">
    <property type="entry name" value="Creatinase/methionine aminopeptidase superfamily"/>
    <property type="match status" value="1"/>
</dbReference>
<dbReference type="PROSITE" id="PS00491">
    <property type="entry name" value="PROLINE_PEPTIDASE"/>
    <property type="match status" value="1"/>
</dbReference>
<evidence type="ECO:0000256" key="3">
    <source>
        <dbReference type="RuleBase" id="RU000590"/>
    </source>
</evidence>
<dbReference type="InterPro" id="IPR036005">
    <property type="entry name" value="Creatinase/aminopeptidase-like"/>
</dbReference>
<proteinExistence type="inferred from homology"/>
<dbReference type="InterPro" id="IPR050659">
    <property type="entry name" value="Peptidase_M24B"/>
</dbReference>
<evidence type="ECO:0000256" key="2">
    <source>
        <dbReference type="ARBA" id="ARBA00022801"/>
    </source>
</evidence>
<dbReference type="EMBL" id="MFZG01000043">
    <property type="protein sequence ID" value="OGK14977.1"/>
    <property type="molecule type" value="Genomic_DNA"/>
</dbReference>
<dbReference type="PANTHER" id="PTHR46112:SF3">
    <property type="entry name" value="AMINOPEPTIDASE YPDF"/>
    <property type="match status" value="1"/>
</dbReference>
<sequence length="367" mass="42337">MHDMRIRKIREELEKKYIDALLVSNFYSILYLTGFKTLTTDEREAFVIVAKEKVYLFSDARYIDEQLTLNTQYSTFEYKLIEPNKSLISHLYDIVEEEKINSLGFEAEDLKYSEYQKLSRTFKKLNPVSTDRLTIKIRELKDKQETDCIARACEIGDRCLTEIVKIIRPGVSEKEIGFKIEMWIREKGCDLAFDPIVAIDANASVVHYNTKDGDGVVKDGSIVLIDFGVKYKNYLSDMTRMVFVGQPNDEVKKTYEILAEAQQKTVEKITELETLKEADEFCRKLITDNRLPSYPHSTGHGVGLEIHEYPKVSLNSPDKRKVNQVFTIEPGVYFPDKHGMRVEDTVVIKEDGKARILTKFPKSLLAI</sequence>
<evidence type="ECO:0000256" key="1">
    <source>
        <dbReference type="ARBA" id="ARBA00022723"/>
    </source>
</evidence>
<evidence type="ECO:0000313" key="6">
    <source>
        <dbReference type="EMBL" id="OGK14977.1"/>
    </source>
</evidence>
<dbReference type="GO" id="GO:0046872">
    <property type="term" value="F:metal ion binding"/>
    <property type="evidence" value="ECO:0007669"/>
    <property type="project" value="UniProtKB-KW"/>
</dbReference>
<feature type="domain" description="Creatinase N-terminal" evidence="5">
    <location>
        <begin position="5"/>
        <end position="139"/>
    </location>
</feature>
<keyword evidence="2" id="KW-0378">Hydrolase</keyword>
<dbReference type="InterPro" id="IPR000587">
    <property type="entry name" value="Creatinase_N"/>
</dbReference>
<dbReference type="Pfam" id="PF00557">
    <property type="entry name" value="Peptidase_M24"/>
    <property type="match status" value="1"/>
</dbReference>
<dbReference type="InterPro" id="IPR001131">
    <property type="entry name" value="Peptidase_M24B_aminopep-P_CS"/>
</dbReference>
<comment type="caution">
    <text evidence="6">The sequence shown here is derived from an EMBL/GenBank/DDBJ whole genome shotgun (WGS) entry which is preliminary data.</text>
</comment>
<dbReference type="Pfam" id="PF01321">
    <property type="entry name" value="Creatinase_N"/>
    <property type="match status" value="1"/>
</dbReference>
<gene>
    <name evidence="6" type="ORF">A2774_01000</name>
</gene>
<name>A0A1F7G7R2_9BACT</name>
<dbReference type="GO" id="GO:0016787">
    <property type="term" value="F:hydrolase activity"/>
    <property type="evidence" value="ECO:0007669"/>
    <property type="project" value="UniProtKB-KW"/>
</dbReference>
<evidence type="ECO:0000259" key="4">
    <source>
        <dbReference type="Pfam" id="PF00557"/>
    </source>
</evidence>
<keyword evidence="1 3" id="KW-0479">Metal-binding</keyword>
<dbReference type="InterPro" id="IPR029149">
    <property type="entry name" value="Creatin/AminoP/Spt16_N"/>
</dbReference>
<dbReference type="SUPFAM" id="SSF55920">
    <property type="entry name" value="Creatinase/aminopeptidase"/>
    <property type="match status" value="1"/>
</dbReference>
<protein>
    <recommendedName>
        <fullName evidence="8">Xaa-Pro dipeptidase</fullName>
    </recommendedName>
</protein>
<accession>A0A1F7G7R2</accession>
<evidence type="ECO:0008006" key="8">
    <source>
        <dbReference type="Google" id="ProtNLM"/>
    </source>
</evidence>
<dbReference type="AlphaFoldDB" id="A0A1F7G7R2"/>
<comment type="similarity">
    <text evidence="3">Belongs to the peptidase M24B family.</text>
</comment>
<feature type="domain" description="Peptidase M24" evidence="4">
    <location>
        <begin position="148"/>
        <end position="350"/>
    </location>
</feature>
<dbReference type="Gene3D" id="3.40.350.10">
    <property type="entry name" value="Creatinase/prolidase N-terminal domain"/>
    <property type="match status" value="1"/>
</dbReference>
<reference evidence="6 7" key="1">
    <citation type="journal article" date="2016" name="Nat. Commun.">
        <title>Thousands of microbial genomes shed light on interconnected biogeochemical processes in an aquifer system.</title>
        <authorList>
            <person name="Anantharaman K."/>
            <person name="Brown C.T."/>
            <person name="Hug L.A."/>
            <person name="Sharon I."/>
            <person name="Castelle C.J."/>
            <person name="Probst A.J."/>
            <person name="Thomas B.C."/>
            <person name="Singh A."/>
            <person name="Wilkins M.J."/>
            <person name="Karaoz U."/>
            <person name="Brodie E.L."/>
            <person name="Williams K.H."/>
            <person name="Hubbard S.S."/>
            <person name="Banfield J.F."/>
        </authorList>
    </citation>
    <scope>NUCLEOTIDE SEQUENCE [LARGE SCALE GENOMIC DNA]</scope>
</reference>